<dbReference type="CDD" id="cd01714">
    <property type="entry name" value="ETF_beta"/>
    <property type="match status" value="1"/>
</dbReference>
<dbReference type="SMART" id="SM00893">
    <property type="entry name" value="ETF"/>
    <property type="match status" value="1"/>
</dbReference>
<dbReference type="Gene3D" id="3.40.50.620">
    <property type="entry name" value="HUPs"/>
    <property type="match status" value="1"/>
</dbReference>
<name>A0AB34K805_PRYPA</name>
<dbReference type="SUPFAM" id="SSF52402">
    <property type="entry name" value="Adenine nucleotide alpha hydrolases-like"/>
    <property type="match status" value="1"/>
</dbReference>
<keyword evidence="8" id="KW-1185">Reference proteome</keyword>
<evidence type="ECO:0000256" key="1">
    <source>
        <dbReference type="ARBA" id="ARBA00004305"/>
    </source>
</evidence>
<evidence type="ECO:0000259" key="6">
    <source>
        <dbReference type="SMART" id="SM00893"/>
    </source>
</evidence>
<protein>
    <recommendedName>
        <fullName evidence="5">Electron transfer flavoprotein subunit beta</fullName>
        <shortName evidence="5">Beta-ETF</shortName>
    </recommendedName>
</protein>
<dbReference type="InterPro" id="IPR014730">
    <property type="entry name" value="ETF_a/b_N"/>
</dbReference>
<dbReference type="GO" id="GO:0033539">
    <property type="term" value="P:fatty acid beta-oxidation using acyl-CoA dehydrogenase"/>
    <property type="evidence" value="ECO:0007669"/>
    <property type="project" value="TreeGrafter"/>
</dbReference>
<keyword evidence="5" id="KW-0496">Mitochondrion</keyword>
<dbReference type="Proteomes" id="UP001515480">
    <property type="component" value="Unassembled WGS sequence"/>
</dbReference>
<accession>A0AB34K805</accession>
<dbReference type="PANTHER" id="PTHR21294:SF8">
    <property type="entry name" value="ELECTRON TRANSFER FLAVOPROTEIN SUBUNIT BETA"/>
    <property type="match status" value="1"/>
</dbReference>
<dbReference type="AlphaFoldDB" id="A0AB34K805"/>
<dbReference type="PROSITE" id="PS01065">
    <property type="entry name" value="ETF_BETA"/>
    <property type="match status" value="1"/>
</dbReference>
<dbReference type="EMBL" id="JBGBPQ010000001">
    <property type="protein sequence ID" value="KAL1530628.1"/>
    <property type="molecule type" value="Genomic_DNA"/>
</dbReference>
<dbReference type="Pfam" id="PF01012">
    <property type="entry name" value="ETF"/>
    <property type="match status" value="1"/>
</dbReference>
<dbReference type="GO" id="GO:0009055">
    <property type="term" value="F:electron transfer activity"/>
    <property type="evidence" value="ECO:0007669"/>
    <property type="project" value="InterPro"/>
</dbReference>
<dbReference type="FunFam" id="3.40.50.620:FF:000011">
    <property type="entry name" value="Electron transfer flavoprotein subunit beta"/>
    <property type="match status" value="1"/>
</dbReference>
<organism evidence="7 8">
    <name type="scientific">Prymnesium parvum</name>
    <name type="common">Toxic golden alga</name>
    <dbReference type="NCBI Taxonomy" id="97485"/>
    <lineage>
        <taxon>Eukaryota</taxon>
        <taxon>Haptista</taxon>
        <taxon>Haptophyta</taxon>
        <taxon>Prymnesiophyceae</taxon>
        <taxon>Prymnesiales</taxon>
        <taxon>Prymnesiaceae</taxon>
        <taxon>Prymnesium</taxon>
    </lineage>
</organism>
<evidence type="ECO:0000313" key="7">
    <source>
        <dbReference type="EMBL" id="KAL1530628.1"/>
    </source>
</evidence>
<comment type="similarity">
    <text evidence="2 5">Belongs to the ETF beta-subunit/FixA family.</text>
</comment>
<evidence type="ECO:0000256" key="4">
    <source>
        <dbReference type="ARBA" id="ARBA00022982"/>
    </source>
</evidence>
<dbReference type="InterPro" id="IPR014729">
    <property type="entry name" value="Rossmann-like_a/b/a_fold"/>
</dbReference>
<keyword evidence="4 5" id="KW-0249">Electron transport</keyword>
<dbReference type="PIRSF" id="PIRSF000090">
    <property type="entry name" value="Beta-ETF"/>
    <property type="match status" value="1"/>
</dbReference>
<comment type="subcellular location">
    <subcellularLocation>
        <location evidence="1 5">Mitochondrion matrix</location>
    </subcellularLocation>
</comment>
<dbReference type="GO" id="GO:0009063">
    <property type="term" value="P:amino acid catabolic process"/>
    <property type="evidence" value="ECO:0007669"/>
    <property type="project" value="TreeGrafter"/>
</dbReference>
<gene>
    <name evidence="7" type="ORF">AB1Y20_001528</name>
</gene>
<comment type="caution">
    <text evidence="7">The sequence shown here is derived from an EMBL/GenBank/DDBJ whole genome shotgun (WGS) entry which is preliminary data.</text>
</comment>
<evidence type="ECO:0000256" key="2">
    <source>
        <dbReference type="ARBA" id="ARBA00007557"/>
    </source>
</evidence>
<feature type="domain" description="Electron transfer flavoprotein alpha/beta-subunit N-terminal" evidence="6">
    <location>
        <begin position="41"/>
        <end position="229"/>
    </location>
</feature>
<evidence type="ECO:0000256" key="3">
    <source>
        <dbReference type="ARBA" id="ARBA00022448"/>
    </source>
</evidence>
<dbReference type="PANTHER" id="PTHR21294">
    <property type="entry name" value="ELECTRON TRANSFER FLAVOPROTEIN BETA-SUBUNIT"/>
    <property type="match status" value="1"/>
</dbReference>
<proteinExistence type="inferred from homology"/>
<evidence type="ECO:0000313" key="8">
    <source>
        <dbReference type="Proteomes" id="UP001515480"/>
    </source>
</evidence>
<comment type="function">
    <text evidence="5">The electron transfer flavoprotein serves as a specific electron acceptor for several dehydrogenases, including five acyl-CoA dehydrogenases, glutaryl-CoA and sarcosine dehydrogenase. It transfers the electrons to the main mitochondrial respiratory chain via ETF-ubiquinone oxidoreductase (ETF dehydrogenase).</text>
</comment>
<evidence type="ECO:0000256" key="5">
    <source>
        <dbReference type="PIRNR" id="PIRNR000090"/>
    </source>
</evidence>
<keyword evidence="3 5" id="KW-0813">Transport</keyword>
<comment type="subunit">
    <text evidence="5">Heterodimer of an alpha and a beta subunit.</text>
</comment>
<dbReference type="InterPro" id="IPR012255">
    <property type="entry name" value="ETF_b"/>
</dbReference>
<dbReference type="InterPro" id="IPR000049">
    <property type="entry name" value="ET-Flavoprotein_bsu_CS"/>
</dbReference>
<reference evidence="7 8" key="1">
    <citation type="journal article" date="2024" name="Science">
        <title>Giant polyketide synthase enzymes in the biosynthesis of giant marine polyether toxins.</title>
        <authorList>
            <person name="Fallon T.R."/>
            <person name="Shende V.V."/>
            <person name="Wierzbicki I.H."/>
            <person name="Pendleton A.L."/>
            <person name="Watervoot N.F."/>
            <person name="Auber R.P."/>
            <person name="Gonzalez D.J."/>
            <person name="Wisecaver J.H."/>
            <person name="Moore B.S."/>
        </authorList>
    </citation>
    <scope>NUCLEOTIDE SEQUENCE [LARGE SCALE GENOMIC DNA]</scope>
    <source>
        <strain evidence="7 8">12B1</strain>
    </source>
</reference>
<dbReference type="GO" id="GO:0005759">
    <property type="term" value="C:mitochondrial matrix"/>
    <property type="evidence" value="ECO:0007669"/>
    <property type="project" value="UniProtKB-SubCell"/>
</dbReference>
<dbReference type="InterPro" id="IPR033948">
    <property type="entry name" value="ETF_beta_N"/>
</dbReference>
<sequence length="268" mass="29335">MITRSAAHSRVHRTFSRHLKVMVGVKRVIDYAVKIRVKPDKSGVETANVKMSMNPFDEIAVEEAVRLKEKKVATEIIAMTVGPTAAQEQLRTALAMGADRAVHVVTDAETLPIHVAKLMKAVCEKESPDLVILGKQAIDDDSNQTGQMLAALMDWPQGAFASAVSIKDGGLEVTREVDGGLETLAMKLPAVITADLRLNEPRYATLPNIMKAKKKKIDKFTTDELGVELKQHLKVLSVEDPPKREGGAKVESVDELIDKLRNVAKVID</sequence>